<dbReference type="EMBL" id="CAUZLY010000003">
    <property type="protein sequence ID" value="CAK1232415.1"/>
    <property type="molecule type" value="Genomic_DNA"/>
</dbReference>
<name>A0ABM9MQA0_9LACO</name>
<dbReference type="SUPFAM" id="SSF47413">
    <property type="entry name" value="lambda repressor-like DNA-binding domains"/>
    <property type="match status" value="1"/>
</dbReference>
<dbReference type="CDD" id="cd00093">
    <property type="entry name" value="HTH_XRE"/>
    <property type="match status" value="1"/>
</dbReference>
<dbReference type="Pfam" id="PF01381">
    <property type="entry name" value="HTH_3"/>
    <property type="match status" value="1"/>
</dbReference>
<keyword evidence="3" id="KW-1185">Reference proteome</keyword>
<dbReference type="InterPro" id="IPR001387">
    <property type="entry name" value="Cro/C1-type_HTH"/>
</dbReference>
<gene>
    <name evidence="2" type="ORF">R82641_BJNNKPBH_00366</name>
</gene>
<feature type="domain" description="HTH cro/C1-type" evidence="1">
    <location>
        <begin position="22"/>
        <end position="66"/>
    </location>
</feature>
<reference evidence="2 3" key="1">
    <citation type="submission" date="2023-10" db="EMBL/GenBank/DDBJ databases">
        <authorList>
            <person name="Botero Cardona J."/>
        </authorList>
    </citation>
    <scope>NUCLEOTIDE SEQUENCE [LARGE SCALE GENOMIC DNA]</scope>
    <source>
        <strain evidence="2 3">R-82641</strain>
    </source>
</reference>
<sequence length="74" mass="8446">MSVKEAKRVLEEERFKFQFHLKMKGIKQAQLAKVVDSSPSYVRQLLNGLASGPAAHDNLQKLFDFTGYAGENWF</sequence>
<protein>
    <recommendedName>
        <fullName evidence="1">HTH cro/C1-type domain-containing protein</fullName>
    </recommendedName>
</protein>
<evidence type="ECO:0000313" key="3">
    <source>
        <dbReference type="Proteomes" id="UP001314200"/>
    </source>
</evidence>
<evidence type="ECO:0000259" key="1">
    <source>
        <dbReference type="Pfam" id="PF01381"/>
    </source>
</evidence>
<dbReference type="RefSeq" id="WP_047975211.1">
    <property type="nucleotide sequence ID" value="NZ_CAUZLY010000003.1"/>
</dbReference>
<accession>A0ABM9MQA0</accession>
<proteinExistence type="predicted"/>
<dbReference type="InterPro" id="IPR010982">
    <property type="entry name" value="Lambda_DNA-bd_dom_sf"/>
</dbReference>
<evidence type="ECO:0000313" key="2">
    <source>
        <dbReference type="EMBL" id="CAK1232415.1"/>
    </source>
</evidence>
<organism evidence="2 3">
    <name type="scientific">Fructobacillus cardui</name>
    <dbReference type="NCBI Taxonomy" id="2893170"/>
    <lineage>
        <taxon>Bacteria</taxon>
        <taxon>Bacillati</taxon>
        <taxon>Bacillota</taxon>
        <taxon>Bacilli</taxon>
        <taxon>Lactobacillales</taxon>
        <taxon>Lactobacillaceae</taxon>
        <taxon>Fructobacillus</taxon>
    </lineage>
</organism>
<dbReference type="Proteomes" id="UP001314200">
    <property type="component" value="Unassembled WGS sequence"/>
</dbReference>
<comment type="caution">
    <text evidence="2">The sequence shown here is derived from an EMBL/GenBank/DDBJ whole genome shotgun (WGS) entry which is preliminary data.</text>
</comment>